<organism evidence="1">
    <name type="scientific">bioreactor metagenome</name>
    <dbReference type="NCBI Taxonomy" id="1076179"/>
    <lineage>
        <taxon>unclassified sequences</taxon>
        <taxon>metagenomes</taxon>
        <taxon>ecological metagenomes</taxon>
    </lineage>
</organism>
<comment type="caution">
    <text evidence="1">The sequence shown here is derived from an EMBL/GenBank/DDBJ whole genome shotgun (WGS) entry which is preliminary data.</text>
</comment>
<reference evidence="1" key="1">
    <citation type="submission" date="2019-08" db="EMBL/GenBank/DDBJ databases">
        <authorList>
            <person name="Kucharzyk K."/>
            <person name="Murdoch R.W."/>
            <person name="Higgins S."/>
            <person name="Loffler F."/>
        </authorList>
    </citation>
    <scope>NUCLEOTIDE SEQUENCE</scope>
</reference>
<gene>
    <name evidence="1" type="ORF">SDC9_210763</name>
</gene>
<proteinExistence type="predicted"/>
<sequence length="32" mass="3430">MLDGSASANAITELVQDCKFKKAVVGEILNTY</sequence>
<protein>
    <submittedName>
        <fullName evidence="1">Uncharacterized protein</fullName>
    </submittedName>
</protein>
<dbReference type="EMBL" id="VSSQ01141800">
    <property type="protein sequence ID" value="MPN63009.1"/>
    <property type="molecule type" value="Genomic_DNA"/>
</dbReference>
<evidence type="ECO:0000313" key="1">
    <source>
        <dbReference type="EMBL" id="MPN63009.1"/>
    </source>
</evidence>
<name>A0A645JJW5_9ZZZZ</name>
<dbReference type="AlphaFoldDB" id="A0A645JJW5"/>
<accession>A0A645JJW5</accession>